<keyword evidence="2" id="KW-1185">Reference proteome</keyword>
<reference evidence="1 2" key="1">
    <citation type="journal article" date="2021" name="Elife">
        <title>Chloroplast acquisition without the gene transfer in kleptoplastic sea slugs, Plakobranchus ocellatus.</title>
        <authorList>
            <person name="Maeda T."/>
            <person name="Takahashi S."/>
            <person name="Yoshida T."/>
            <person name="Shimamura S."/>
            <person name="Takaki Y."/>
            <person name="Nagai Y."/>
            <person name="Toyoda A."/>
            <person name="Suzuki Y."/>
            <person name="Arimoto A."/>
            <person name="Ishii H."/>
            <person name="Satoh N."/>
            <person name="Nishiyama T."/>
            <person name="Hasebe M."/>
            <person name="Maruyama T."/>
            <person name="Minagawa J."/>
            <person name="Obokata J."/>
            <person name="Shigenobu S."/>
        </authorList>
    </citation>
    <scope>NUCLEOTIDE SEQUENCE [LARGE SCALE GENOMIC DNA]</scope>
</reference>
<dbReference type="AlphaFoldDB" id="A0AAV4ARA9"/>
<gene>
    <name evidence="1" type="ORF">PoB_004019600</name>
</gene>
<comment type="caution">
    <text evidence="1">The sequence shown here is derived from an EMBL/GenBank/DDBJ whole genome shotgun (WGS) entry which is preliminary data.</text>
</comment>
<evidence type="ECO:0000313" key="1">
    <source>
        <dbReference type="EMBL" id="GFO13691.1"/>
    </source>
</evidence>
<accession>A0AAV4ARA9</accession>
<dbReference type="EMBL" id="BLXT01004499">
    <property type="protein sequence ID" value="GFO13691.1"/>
    <property type="molecule type" value="Genomic_DNA"/>
</dbReference>
<proteinExistence type="predicted"/>
<name>A0AAV4ARA9_9GAST</name>
<dbReference type="Proteomes" id="UP000735302">
    <property type="component" value="Unassembled WGS sequence"/>
</dbReference>
<sequence>MAELKNSIVKSNESAAGPDNVYYQFLRYLPESCLHTLLKLFNNIWTTGDIPHLGGRLRWFQFQNPDAGKWPVTALVDDPISPRTKSSGAVTALP</sequence>
<evidence type="ECO:0000313" key="2">
    <source>
        <dbReference type="Proteomes" id="UP000735302"/>
    </source>
</evidence>
<protein>
    <submittedName>
        <fullName evidence="1">Uncharacterized protein</fullName>
    </submittedName>
</protein>
<organism evidence="1 2">
    <name type="scientific">Plakobranchus ocellatus</name>
    <dbReference type="NCBI Taxonomy" id="259542"/>
    <lineage>
        <taxon>Eukaryota</taxon>
        <taxon>Metazoa</taxon>
        <taxon>Spiralia</taxon>
        <taxon>Lophotrochozoa</taxon>
        <taxon>Mollusca</taxon>
        <taxon>Gastropoda</taxon>
        <taxon>Heterobranchia</taxon>
        <taxon>Euthyneura</taxon>
        <taxon>Panpulmonata</taxon>
        <taxon>Sacoglossa</taxon>
        <taxon>Placobranchoidea</taxon>
        <taxon>Plakobranchidae</taxon>
        <taxon>Plakobranchus</taxon>
    </lineage>
</organism>